<feature type="transmembrane region" description="Helical" evidence="5">
    <location>
        <begin position="106"/>
        <end position="127"/>
    </location>
</feature>
<organism evidence="7 8">
    <name type="scientific">Paenibacillus chartarius</name>
    <dbReference type="NCBI Taxonomy" id="747481"/>
    <lineage>
        <taxon>Bacteria</taxon>
        <taxon>Bacillati</taxon>
        <taxon>Bacillota</taxon>
        <taxon>Bacilli</taxon>
        <taxon>Bacillales</taxon>
        <taxon>Paenibacillaceae</taxon>
        <taxon>Paenibacillus</taxon>
    </lineage>
</organism>
<feature type="transmembrane region" description="Helical" evidence="5">
    <location>
        <begin position="147"/>
        <end position="166"/>
    </location>
</feature>
<evidence type="ECO:0000256" key="1">
    <source>
        <dbReference type="ARBA" id="ARBA00004141"/>
    </source>
</evidence>
<dbReference type="PANTHER" id="PTHR37422">
    <property type="entry name" value="TEICHURONIC ACID BIOSYNTHESIS PROTEIN TUAE"/>
    <property type="match status" value="1"/>
</dbReference>
<dbReference type="InterPro" id="IPR051533">
    <property type="entry name" value="WaaL-like"/>
</dbReference>
<feature type="transmembrane region" description="Helical" evidence="5">
    <location>
        <begin position="173"/>
        <end position="188"/>
    </location>
</feature>
<keyword evidence="4 5" id="KW-0472">Membrane</keyword>
<keyword evidence="3 5" id="KW-1133">Transmembrane helix</keyword>
<feature type="transmembrane region" description="Helical" evidence="5">
    <location>
        <begin position="358"/>
        <end position="374"/>
    </location>
</feature>
<feature type="transmembrane region" description="Helical" evidence="5">
    <location>
        <begin position="322"/>
        <end position="346"/>
    </location>
</feature>
<gene>
    <name evidence="7" type="ORF">ACFFK0_13745</name>
</gene>
<evidence type="ECO:0000313" key="8">
    <source>
        <dbReference type="Proteomes" id="UP001589776"/>
    </source>
</evidence>
<evidence type="ECO:0000256" key="5">
    <source>
        <dbReference type="SAM" id="Phobius"/>
    </source>
</evidence>
<protein>
    <submittedName>
        <fullName evidence="7">O-antigen ligase family protein</fullName>
    </submittedName>
</protein>
<proteinExistence type="predicted"/>
<sequence length="433" mass="48724">MNLLIILSLLTSMLSGVLNKVVPLDSSSLTLVPVILIVVVYLIQLAMNKKIKSYPLFYLLIYICILLIFIGSFKNGMNITMIKFAFFYFVIGVLINQLTKEGISKLYNTVIILTVILSIEVFAIGAMTVATDGRLLNIRHQLMLDKQAYNIMYNFAIPILFWNLCYSRKIRDALLLMFFSITGLYFLQIKTLLLSIPISLLVIAWMLKPVSRKSLMTICASIVIVSIGVLNVFPQYIPDQIRIVTNYILGKEQQVTSDSLVYADTVVVREKIIENAKRLFQENMWLGIGYGNYGETVEGITVYSIARSNVVYQIPTVTENGIITFLVEGGLLAALVHLSLYAIILWKLRGRTSRDKTVLIGLTISFALFVSNFVQDNLNYSYWFSLALGLFLAKEVERTQSLRSSLSGDGNKIHSVEPFQSLPLSERGRASLT</sequence>
<evidence type="ECO:0000256" key="4">
    <source>
        <dbReference type="ARBA" id="ARBA00023136"/>
    </source>
</evidence>
<dbReference type="GO" id="GO:0016874">
    <property type="term" value="F:ligase activity"/>
    <property type="evidence" value="ECO:0007669"/>
    <property type="project" value="UniProtKB-KW"/>
</dbReference>
<dbReference type="PANTHER" id="PTHR37422:SF13">
    <property type="entry name" value="LIPOPOLYSACCHARIDE BIOSYNTHESIS PROTEIN PA4999-RELATED"/>
    <property type="match status" value="1"/>
</dbReference>
<feature type="transmembrane region" description="Helical" evidence="5">
    <location>
        <begin position="29"/>
        <end position="47"/>
    </location>
</feature>
<dbReference type="EMBL" id="JBHLWN010000052">
    <property type="protein sequence ID" value="MFC0213507.1"/>
    <property type="molecule type" value="Genomic_DNA"/>
</dbReference>
<comment type="caution">
    <text evidence="7">The sequence shown here is derived from an EMBL/GenBank/DDBJ whole genome shotgun (WGS) entry which is preliminary data.</text>
</comment>
<accession>A0ABV6DLM8</accession>
<evidence type="ECO:0000256" key="3">
    <source>
        <dbReference type="ARBA" id="ARBA00022989"/>
    </source>
</evidence>
<evidence type="ECO:0000256" key="2">
    <source>
        <dbReference type="ARBA" id="ARBA00022692"/>
    </source>
</evidence>
<dbReference type="InterPro" id="IPR007016">
    <property type="entry name" value="O-antigen_ligase-rel_domated"/>
</dbReference>
<reference evidence="7 8" key="1">
    <citation type="submission" date="2024-09" db="EMBL/GenBank/DDBJ databases">
        <authorList>
            <person name="Sun Q."/>
            <person name="Mori K."/>
        </authorList>
    </citation>
    <scope>NUCLEOTIDE SEQUENCE [LARGE SCALE GENOMIC DNA]</scope>
    <source>
        <strain evidence="7 8">CCM 7759</strain>
    </source>
</reference>
<keyword evidence="7" id="KW-0436">Ligase</keyword>
<feature type="transmembrane region" description="Helical" evidence="5">
    <location>
        <begin position="218"/>
        <end position="237"/>
    </location>
</feature>
<name>A0ABV6DLM8_9BACL</name>
<evidence type="ECO:0000259" key="6">
    <source>
        <dbReference type="Pfam" id="PF04932"/>
    </source>
</evidence>
<dbReference type="Proteomes" id="UP001589776">
    <property type="component" value="Unassembled WGS sequence"/>
</dbReference>
<dbReference type="Pfam" id="PF04932">
    <property type="entry name" value="Wzy_C"/>
    <property type="match status" value="1"/>
</dbReference>
<keyword evidence="2 5" id="KW-0812">Transmembrane</keyword>
<feature type="transmembrane region" description="Helical" evidence="5">
    <location>
        <begin position="79"/>
        <end position="99"/>
    </location>
</feature>
<evidence type="ECO:0000313" key="7">
    <source>
        <dbReference type="EMBL" id="MFC0213507.1"/>
    </source>
</evidence>
<comment type="subcellular location">
    <subcellularLocation>
        <location evidence="1">Membrane</location>
        <topology evidence="1">Multi-pass membrane protein</topology>
    </subcellularLocation>
</comment>
<keyword evidence="8" id="KW-1185">Reference proteome</keyword>
<feature type="domain" description="O-antigen ligase-related" evidence="6">
    <location>
        <begin position="176"/>
        <end position="336"/>
    </location>
</feature>
<feature type="transmembrane region" description="Helical" evidence="5">
    <location>
        <begin position="54"/>
        <end position="73"/>
    </location>
</feature>
<dbReference type="RefSeq" id="WP_377470843.1">
    <property type="nucleotide sequence ID" value="NZ_JBHLWN010000052.1"/>
</dbReference>